<evidence type="ECO:0000259" key="13">
    <source>
        <dbReference type="Pfam" id="PF01467"/>
    </source>
</evidence>
<evidence type="ECO:0000256" key="2">
    <source>
        <dbReference type="ARBA" id="ARBA00003753"/>
    </source>
</evidence>
<evidence type="ECO:0000256" key="6">
    <source>
        <dbReference type="ARBA" id="ARBA00022777"/>
    </source>
</evidence>
<dbReference type="SUPFAM" id="SSF53613">
    <property type="entry name" value="Ribokinase-like"/>
    <property type="match status" value="1"/>
</dbReference>
<feature type="region of interest" description="Ribokinase" evidence="11">
    <location>
        <begin position="1"/>
        <end position="321"/>
    </location>
</feature>
<sequence length="485" mass="51224">MDFSAITVLCIGDVMLDRFLYGEMERISPEAPVPVLLLKERREMPGGAGNVVSNVISLGGKAVLVGLVGNDDAAATLRDRLRHGEQITDALVTTAHRPTICKTRYIATHQQVVRADEESRLPLQSDEAEALQRAIDARLTEADVVILSDYGKGVCDPLVVRHLMEGARNRGVPVFVDPKSSDFSRYHGATCITPNARELAAAAGADAGDDAEVEAAARLVMAQAGAKAILATRSEKGMMLVPCDGQAVGAPARAREVFDVSGAGDTVIATMALAVASGMPWEQAMRVANAAAGVVVGKLGTATADIAEVLGELRAQDMSSPAGHLLSQEQAARQVVRWKEQGLTVGFTNGCFDILHPGHVSLLAAARAECDRLIVALNDDASVRRLKGETRPINALTDRAIVIAALRSVDAVVSFSEDTPLEIIRTLMPDVLVKGADYTPEQVVGAGDVIAAGGRLVLANLRAGHSTTATVRRIAGNDFRRGKVK</sequence>
<dbReference type="PANTHER" id="PTHR46969:SF1">
    <property type="entry name" value="BIFUNCTIONAL PROTEIN HLDE"/>
    <property type="match status" value="1"/>
</dbReference>
<dbReference type="Gene3D" id="3.40.1190.20">
    <property type="match status" value="1"/>
</dbReference>
<evidence type="ECO:0000256" key="11">
    <source>
        <dbReference type="HAMAP-Rule" id="MF_01603"/>
    </source>
</evidence>
<evidence type="ECO:0000256" key="4">
    <source>
        <dbReference type="ARBA" id="ARBA00022695"/>
    </source>
</evidence>
<keyword evidence="7 11" id="KW-0067">ATP-binding</keyword>
<feature type="region of interest" description="Cytidylyltransferase" evidence="11">
    <location>
        <begin position="347"/>
        <end position="485"/>
    </location>
</feature>
<dbReference type="FunFam" id="3.40.1190.20:FF:000002">
    <property type="entry name" value="Bifunctional protein HldE"/>
    <property type="match status" value="1"/>
</dbReference>
<dbReference type="InterPro" id="IPR011913">
    <property type="entry name" value="RfaE_dom_I"/>
</dbReference>
<comment type="function">
    <text evidence="2 11">Catalyzes the ADP transfer from ATP to D-glycero-beta-D-manno-heptose 1-phosphate, yielding ADP-D-glycero-beta-D-manno-heptose.</text>
</comment>
<dbReference type="EC" id="2.7.7.70" evidence="11"/>
<comment type="similarity">
    <text evidence="11">In the N-terminal section; belongs to the carbohydrate kinase PfkB family.</text>
</comment>
<dbReference type="GO" id="GO:0033786">
    <property type="term" value="F:heptose-1-phosphate adenylyltransferase activity"/>
    <property type="evidence" value="ECO:0007669"/>
    <property type="project" value="UniProtKB-UniRule"/>
</dbReference>
<dbReference type="Pfam" id="PF01467">
    <property type="entry name" value="CTP_transf_like"/>
    <property type="match status" value="1"/>
</dbReference>
<evidence type="ECO:0000256" key="3">
    <source>
        <dbReference type="ARBA" id="ARBA00022679"/>
    </source>
</evidence>
<evidence type="ECO:0000256" key="9">
    <source>
        <dbReference type="ARBA" id="ARBA00023277"/>
    </source>
</evidence>
<proteinExistence type="inferred from homology"/>
<gene>
    <name evidence="11 14" type="primary">hldE</name>
    <name evidence="14" type="ORF">ANI02nite_09050</name>
</gene>
<organism evidence="14 15">
    <name type="scientific">Acetobacter nitrogenifigens DSM 23921 = NBRC 105050</name>
    <dbReference type="NCBI Taxonomy" id="1120919"/>
    <lineage>
        <taxon>Bacteria</taxon>
        <taxon>Pseudomonadati</taxon>
        <taxon>Pseudomonadota</taxon>
        <taxon>Alphaproteobacteria</taxon>
        <taxon>Acetobacterales</taxon>
        <taxon>Acetobacteraceae</taxon>
        <taxon>Acetobacter</taxon>
    </lineage>
</organism>
<comment type="catalytic activity">
    <reaction evidence="10 11">
        <text>D-glycero-beta-D-manno-heptose 1-phosphate + ATP + H(+) = ADP-D-glycero-beta-D-manno-heptose + diphosphate</text>
        <dbReference type="Rhea" id="RHEA:27465"/>
        <dbReference type="ChEBI" id="CHEBI:15378"/>
        <dbReference type="ChEBI" id="CHEBI:30616"/>
        <dbReference type="ChEBI" id="CHEBI:33019"/>
        <dbReference type="ChEBI" id="CHEBI:59967"/>
        <dbReference type="ChEBI" id="CHEBI:61593"/>
        <dbReference type="EC" id="2.7.7.70"/>
    </reaction>
</comment>
<feature type="active site" evidence="11">
    <location>
        <position position="265"/>
    </location>
</feature>
<dbReference type="OrthoDB" id="9802794at2"/>
<feature type="domain" description="Carbohydrate kinase PfkB" evidence="12">
    <location>
        <begin position="8"/>
        <end position="303"/>
    </location>
</feature>
<dbReference type="GO" id="GO:0033785">
    <property type="term" value="F:heptose 7-phosphate kinase activity"/>
    <property type="evidence" value="ECO:0007669"/>
    <property type="project" value="UniProtKB-UniRule"/>
</dbReference>
<protein>
    <recommendedName>
        <fullName evidence="11">Bifunctional protein HldE</fullName>
    </recommendedName>
    <domain>
        <recommendedName>
            <fullName evidence="11">D-beta-D-heptose 7-phosphate kinase</fullName>
            <ecNumber evidence="11">2.7.1.167</ecNumber>
        </recommendedName>
        <alternativeName>
            <fullName evidence="11">D-beta-D-heptose 7-phosphotransferase</fullName>
        </alternativeName>
        <alternativeName>
            <fullName evidence="11">D-glycero-beta-D-manno-heptose-7-phosphate kinase</fullName>
        </alternativeName>
    </domain>
    <domain>
        <recommendedName>
            <fullName evidence="11">D-beta-D-heptose 1-phosphate adenylyltransferase</fullName>
            <ecNumber evidence="11">2.7.7.70</ecNumber>
        </recommendedName>
        <alternativeName>
            <fullName evidence="11">D-glycero-beta-D-manno-heptose 1-phosphate adenylyltransferase</fullName>
        </alternativeName>
    </domain>
</protein>
<dbReference type="Gene3D" id="3.40.50.620">
    <property type="entry name" value="HUPs"/>
    <property type="match status" value="1"/>
</dbReference>
<dbReference type="NCBIfam" id="TIGR02199">
    <property type="entry name" value="rfaE_dom_II"/>
    <property type="match status" value="1"/>
</dbReference>
<dbReference type="GO" id="GO:0005829">
    <property type="term" value="C:cytosol"/>
    <property type="evidence" value="ECO:0007669"/>
    <property type="project" value="TreeGrafter"/>
</dbReference>
<dbReference type="NCBIfam" id="NF008454">
    <property type="entry name" value="PRK11316.1"/>
    <property type="match status" value="1"/>
</dbReference>
<evidence type="ECO:0000256" key="10">
    <source>
        <dbReference type="ARBA" id="ARBA00047428"/>
    </source>
</evidence>
<keyword evidence="4 11" id="KW-0548">Nucleotidyltransferase</keyword>
<comment type="function">
    <text evidence="1 11">Catalyzes the phosphorylation of D-glycero-D-manno-heptose 7-phosphate at the C-1 position to selectively form D-glycero-beta-D-manno-heptose-1,7-bisphosphate.</text>
</comment>
<comment type="subunit">
    <text evidence="11">Homodimer.</text>
</comment>
<evidence type="ECO:0000256" key="1">
    <source>
        <dbReference type="ARBA" id="ARBA00002319"/>
    </source>
</evidence>
<evidence type="ECO:0000256" key="5">
    <source>
        <dbReference type="ARBA" id="ARBA00022741"/>
    </source>
</evidence>
<dbReference type="NCBIfam" id="TIGR00125">
    <property type="entry name" value="cyt_tran_rel"/>
    <property type="match status" value="1"/>
</dbReference>
<evidence type="ECO:0000256" key="8">
    <source>
        <dbReference type="ARBA" id="ARBA00023268"/>
    </source>
</evidence>
<dbReference type="Proteomes" id="UP000321635">
    <property type="component" value="Unassembled WGS sequence"/>
</dbReference>
<dbReference type="InterPro" id="IPR004821">
    <property type="entry name" value="Cyt_trans-like"/>
</dbReference>
<dbReference type="UniPathway" id="UPA00356">
    <property type="reaction ID" value="UER00437"/>
</dbReference>
<evidence type="ECO:0000313" key="15">
    <source>
        <dbReference type="Proteomes" id="UP000321635"/>
    </source>
</evidence>
<dbReference type="InterPro" id="IPR011914">
    <property type="entry name" value="RfaE_dom_II"/>
</dbReference>
<dbReference type="CDD" id="cd01172">
    <property type="entry name" value="RfaE_like"/>
    <property type="match status" value="1"/>
</dbReference>
<dbReference type="GO" id="GO:0016773">
    <property type="term" value="F:phosphotransferase activity, alcohol group as acceptor"/>
    <property type="evidence" value="ECO:0007669"/>
    <property type="project" value="InterPro"/>
</dbReference>
<keyword evidence="9 11" id="KW-0119">Carbohydrate metabolism</keyword>
<reference evidence="14 15" key="1">
    <citation type="submission" date="2019-07" db="EMBL/GenBank/DDBJ databases">
        <title>Whole genome shotgun sequence of Acetobacter nitrogenifigens NBRC 105050.</title>
        <authorList>
            <person name="Hosoyama A."/>
            <person name="Uohara A."/>
            <person name="Ohji S."/>
            <person name="Ichikawa N."/>
        </authorList>
    </citation>
    <scope>NUCLEOTIDE SEQUENCE [LARGE SCALE GENOMIC DNA]</scope>
    <source>
        <strain evidence="14 15">NBRC 105050</strain>
    </source>
</reference>
<comment type="catalytic activity">
    <reaction evidence="11">
        <text>D-glycero-beta-D-manno-heptose 7-phosphate + ATP = D-glycero-beta-D-manno-heptose 1,7-bisphosphate + ADP + H(+)</text>
        <dbReference type="Rhea" id="RHEA:27473"/>
        <dbReference type="ChEBI" id="CHEBI:15378"/>
        <dbReference type="ChEBI" id="CHEBI:30616"/>
        <dbReference type="ChEBI" id="CHEBI:60204"/>
        <dbReference type="ChEBI" id="CHEBI:60208"/>
        <dbReference type="ChEBI" id="CHEBI:456216"/>
        <dbReference type="EC" id="2.7.1.167"/>
    </reaction>
</comment>
<dbReference type="GO" id="GO:0005524">
    <property type="term" value="F:ATP binding"/>
    <property type="evidence" value="ECO:0007669"/>
    <property type="project" value="UniProtKB-UniRule"/>
</dbReference>
<dbReference type="InterPro" id="IPR014729">
    <property type="entry name" value="Rossmann-like_a/b/a_fold"/>
</dbReference>
<feature type="binding site" evidence="11">
    <location>
        <begin position="195"/>
        <end position="198"/>
    </location>
    <ligand>
        <name>ATP</name>
        <dbReference type="ChEBI" id="CHEBI:30616"/>
    </ligand>
</feature>
<dbReference type="EC" id="2.7.1.167" evidence="11"/>
<keyword evidence="6 11" id="KW-0418">Kinase</keyword>
<keyword evidence="3 11" id="KW-0808">Transferase</keyword>
<name>A0A511X7W6_9PROT</name>
<keyword evidence="5 11" id="KW-0547">Nucleotide-binding</keyword>
<keyword evidence="15" id="KW-1185">Reference proteome</keyword>
<comment type="pathway">
    <text evidence="11">Nucleotide-sugar biosynthesis; ADP-L-glycero-beta-D-manno-heptose biosynthesis; ADP-L-glycero-beta-D-manno-heptose from D-glycero-beta-D-manno-heptose 7-phosphate: step 3/4.</text>
</comment>
<comment type="similarity">
    <text evidence="11">In the C-terminal section; belongs to the cytidylyltransferase family.</text>
</comment>
<dbReference type="Pfam" id="PF00294">
    <property type="entry name" value="PfkB"/>
    <property type="match status" value="1"/>
</dbReference>
<dbReference type="AlphaFoldDB" id="A0A511X7W6"/>
<comment type="caution">
    <text evidence="14">The sequence shown here is derived from an EMBL/GenBank/DDBJ whole genome shotgun (WGS) entry which is preliminary data.</text>
</comment>
<dbReference type="RefSeq" id="WP_026397677.1">
    <property type="nucleotide sequence ID" value="NZ_AUBI01000005.1"/>
</dbReference>
<dbReference type="GO" id="GO:0097171">
    <property type="term" value="P:ADP-L-glycero-beta-D-manno-heptose biosynthetic process"/>
    <property type="evidence" value="ECO:0007669"/>
    <property type="project" value="UniProtKB-UniPathway"/>
</dbReference>
<dbReference type="SUPFAM" id="SSF52374">
    <property type="entry name" value="Nucleotidylyl transferase"/>
    <property type="match status" value="1"/>
</dbReference>
<dbReference type="HAMAP" id="MF_01603">
    <property type="entry name" value="HldE"/>
    <property type="match status" value="1"/>
</dbReference>
<evidence type="ECO:0000313" key="14">
    <source>
        <dbReference type="EMBL" id="GEN59021.1"/>
    </source>
</evidence>
<dbReference type="NCBIfam" id="TIGR02198">
    <property type="entry name" value="rfaE_dom_I"/>
    <property type="match status" value="1"/>
</dbReference>
<dbReference type="EMBL" id="BJYF01000005">
    <property type="protein sequence ID" value="GEN59021.1"/>
    <property type="molecule type" value="Genomic_DNA"/>
</dbReference>
<accession>A0A511X7W6</accession>
<evidence type="ECO:0000259" key="12">
    <source>
        <dbReference type="Pfam" id="PF00294"/>
    </source>
</evidence>
<dbReference type="PANTHER" id="PTHR46969">
    <property type="entry name" value="BIFUNCTIONAL PROTEIN HLDE"/>
    <property type="match status" value="1"/>
</dbReference>
<comment type="pathway">
    <text evidence="11">Nucleotide-sugar biosynthesis; ADP-L-glycero-beta-D-manno-heptose biosynthesis; ADP-L-glycero-beta-D-manno-heptose from D-glycero-beta-D-manno-heptose 7-phosphate: step 1/4.</text>
</comment>
<dbReference type="STRING" id="1120919.GCA_000429165_01663"/>
<dbReference type="InterPro" id="IPR023030">
    <property type="entry name" value="Bifunc_HldE"/>
</dbReference>
<dbReference type="InterPro" id="IPR011611">
    <property type="entry name" value="PfkB_dom"/>
</dbReference>
<feature type="domain" description="Cytidyltransferase-like" evidence="13">
    <location>
        <begin position="347"/>
        <end position="439"/>
    </location>
</feature>
<keyword evidence="8 11" id="KW-0511">Multifunctional enzyme</keyword>
<evidence type="ECO:0000256" key="7">
    <source>
        <dbReference type="ARBA" id="ARBA00022840"/>
    </source>
</evidence>
<dbReference type="InterPro" id="IPR029056">
    <property type="entry name" value="Ribokinase-like"/>
</dbReference>